<protein>
    <submittedName>
        <fullName evidence="1">Uncharacterized protein</fullName>
    </submittedName>
</protein>
<reference evidence="1" key="1">
    <citation type="journal article" date="2023" name="G3 (Bethesda)">
        <title>A reference genome for the long-term kleptoplast-retaining sea slug Elysia crispata morphotype clarki.</title>
        <authorList>
            <person name="Eastman K.E."/>
            <person name="Pendleton A.L."/>
            <person name="Shaikh M.A."/>
            <person name="Suttiyut T."/>
            <person name="Ogas R."/>
            <person name="Tomko P."/>
            <person name="Gavelis G."/>
            <person name="Widhalm J.R."/>
            <person name="Wisecaver J.H."/>
        </authorList>
    </citation>
    <scope>NUCLEOTIDE SEQUENCE</scope>
    <source>
        <strain evidence="1">ECLA1</strain>
    </source>
</reference>
<organism evidence="1 2">
    <name type="scientific">Elysia crispata</name>
    <name type="common">lettuce slug</name>
    <dbReference type="NCBI Taxonomy" id="231223"/>
    <lineage>
        <taxon>Eukaryota</taxon>
        <taxon>Metazoa</taxon>
        <taxon>Spiralia</taxon>
        <taxon>Lophotrochozoa</taxon>
        <taxon>Mollusca</taxon>
        <taxon>Gastropoda</taxon>
        <taxon>Heterobranchia</taxon>
        <taxon>Euthyneura</taxon>
        <taxon>Panpulmonata</taxon>
        <taxon>Sacoglossa</taxon>
        <taxon>Placobranchoidea</taxon>
        <taxon>Plakobranchidae</taxon>
        <taxon>Elysia</taxon>
    </lineage>
</organism>
<gene>
    <name evidence="1" type="ORF">RRG08_034944</name>
</gene>
<dbReference type="EMBL" id="JAWDGP010007087">
    <property type="protein sequence ID" value="KAK3730198.1"/>
    <property type="molecule type" value="Genomic_DNA"/>
</dbReference>
<name>A0AAE0Y1Y4_9GAST</name>
<proteinExistence type="predicted"/>
<comment type="caution">
    <text evidence="1">The sequence shown here is derived from an EMBL/GenBank/DDBJ whole genome shotgun (WGS) entry which is preliminary data.</text>
</comment>
<dbReference type="Proteomes" id="UP001283361">
    <property type="component" value="Unassembled WGS sequence"/>
</dbReference>
<keyword evidence="2" id="KW-1185">Reference proteome</keyword>
<evidence type="ECO:0000313" key="1">
    <source>
        <dbReference type="EMBL" id="KAK3730198.1"/>
    </source>
</evidence>
<dbReference type="AlphaFoldDB" id="A0AAE0Y1Y4"/>
<evidence type="ECO:0000313" key="2">
    <source>
        <dbReference type="Proteomes" id="UP001283361"/>
    </source>
</evidence>
<accession>A0AAE0Y1Y4</accession>
<sequence length="174" mass="19005">MRDVVSYYSPGHLWSRTVHRVVADSGHETEEGLEGEPRLEDLGRFMAISQRSKHNYDNPRIGLIAICISMAGEGFERIGLIAICISMAGEGFERIGLIAICISMAGEGFERIGLKAICISMAREGFERIGPLAICISMAGEGFERIGLIAICISMAGEGFQQRMKEAGRALSRH</sequence>